<dbReference type="GO" id="GO:0089702">
    <property type="term" value="F:undecaprenyl-phosphate glucose phosphotransferase activity"/>
    <property type="evidence" value="ECO:0007669"/>
    <property type="project" value="UniProtKB-EC"/>
</dbReference>
<keyword evidence="3 9" id="KW-0808">Transferase</keyword>
<keyword evidence="10" id="KW-1185">Reference proteome</keyword>
<dbReference type="EMBL" id="QMFZ01000012">
    <property type="protein sequence ID" value="RBB38946.1"/>
    <property type="molecule type" value="Genomic_DNA"/>
</dbReference>
<evidence type="ECO:0000256" key="4">
    <source>
        <dbReference type="ARBA" id="ARBA00022692"/>
    </source>
</evidence>
<comment type="similarity">
    <text evidence="2">Belongs to the bacterial sugar transferase family.</text>
</comment>
<evidence type="ECO:0000256" key="1">
    <source>
        <dbReference type="ARBA" id="ARBA00004141"/>
    </source>
</evidence>
<dbReference type="Pfam" id="PF13727">
    <property type="entry name" value="CoA_binding_3"/>
    <property type="match status" value="1"/>
</dbReference>
<dbReference type="EC" id="2.7.8.31" evidence="9"/>
<feature type="transmembrane region" description="Helical" evidence="7">
    <location>
        <begin position="21"/>
        <end position="39"/>
    </location>
</feature>
<dbReference type="RefSeq" id="WP_113045922.1">
    <property type="nucleotide sequence ID" value="NZ_QMFZ01000012.1"/>
</dbReference>
<evidence type="ECO:0000313" key="10">
    <source>
        <dbReference type="Proteomes" id="UP000252458"/>
    </source>
</evidence>
<dbReference type="NCBIfam" id="TIGR03025">
    <property type="entry name" value="EPS_sugtrans"/>
    <property type="match status" value="1"/>
</dbReference>
<evidence type="ECO:0000313" key="9">
    <source>
        <dbReference type="EMBL" id="RBB38946.1"/>
    </source>
</evidence>
<comment type="subcellular location">
    <subcellularLocation>
        <location evidence="1">Membrane</location>
        <topology evidence="1">Multi-pass membrane protein</topology>
    </subcellularLocation>
</comment>
<dbReference type="Pfam" id="PF02397">
    <property type="entry name" value="Bac_transf"/>
    <property type="match status" value="1"/>
</dbReference>
<evidence type="ECO:0000259" key="8">
    <source>
        <dbReference type="Pfam" id="PF02397"/>
    </source>
</evidence>
<evidence type="ECO:0000256" key="3">
    <source>
        <dbReference type="ARBA" id="ARBA00022679"/>
    </source>
</evidence>
<dbReference type="NCBIfam" id="TIGR03023">
    <property type="entry name" value="WcaJ_sugtrans"/>
    <property type="match status" value="1"/>
</dbReference>
<feature type="transmembrane region" description="Helical" evidence="7">
    <location>
        <begin position="281"/>
        <end position="301"/>
    </location>
</feature>
<evidence type="ECO:0000256" key="7">
    <source>
        <dbReference type="SAM" id="Phobius"/>
    </source>
</evidence>
<evidence type="ECO:0000256" key="2">
    <source>
        <dbReference type="ARBA" id="ARBA00006464"/>
    </source>
</evidence>
<evidence type="ECO:0000256" key="6">
    <source>
        <dbReference type="ARBA" id="ARBA00023136"/>
    </source>
</evidence>
<dbReference type="PANTHER" id="PTHR30576:SF0">
    <property type="entry name" value="UNDECAPRENYL-PHOSPHATE N-ACETYLGALACTOSAMINYL 1-PHOSPHATE TRANSFERASE-RELATED"/>
    <property type="match status" value="1"/>
</dbReference>
<keyword evidence="5 7" id="KW-1133">Transmembrane helix</keyword>
<reference evidence="9 10" key="1">
    <citation type="submission" date="2018-06" db="EMBL/GenBank/DDBJ databases">
        <title>Draft genome sequence of Burkholderia reimsis strain BE51 isolated from a French agricultural soil.</title>
        <authorList>
            <person name="Esmaeel Q."/>
        </authorList>
    </citation>
    <scope>NUCLEOTIDE SEQUENCE [LARGE SCALE GENOMIC DNA]</scope>
    <source>
        <strain evidence="9 10">BE51</strain>
    </source>
</reference>
<feature type="transmembrane region" description="Helical" evidence="7">
    <location>
        <begin position="80"/>
        <end position="101"/>
    </location>
</feature>
<feature type="transmembrane region" description="Helical" evidence="7">
    <location>
        <begin position="113"/>
        <end position="130"/>
    </location>
</feature>
<dbReference type="PANTHER" id="PTHR30576">
    <property type="entry name" value="COLANIC BIOSYNTHESIS UDP-GLUCOSE LIPID CARRIER TRANSFERASE"/>
    <property type="match status" value="1"/>
</dbReference>
<dbReference type="GO" id="GO:0016020">
    <property type="term" value="C:membrane"/>
    <property type="evidence" value="ECO:0007669"/>
    <property type="project" value="UniProtKB-SubCell"/>
</dbReference>
<comment type="caution">
    <text evidence="9">The sequence shown here is derived from an EMBL/GenBank/DDBJ whole genome shotgun (WGS) entry which is preliminary data.</text>
</comment>
<sequence>MSSFDHAQYGPILRKKALRGQLPDIGLLVVTAVVAKYWIGSSSNFLFDHLLIALSVLFALFLFPLIGIVAGRMSGVSWRAIGVSLVGLAIVQSASLGVMYACDQAYWPIPDWVANWFVTSAMGLAALRALRMWRSNRMKPLHAMRDAIAIIGHGWLCGALANRVIPSPFSVAAVFDTSGTATLDTGDVMVHRELKHFVECVRCEGISEIWIVLPLKDADHISDFVNAFRNDLVNIRFVPDLTGVAPFESRRTNLSDMPALDLVASPLSTRARVGKAVFDRIFASLALIGIAPLMAAIALAVKLSSPGPVLFRQKRMGAYGRIFTIYKFRTMYVNDVRPSDEVRQATRGDARVTRVGALLRRTSLDELPQFLNVLKGDMSVVGPRPHAVEHDVVYRDLVDGYIHRYRVKPGITGWAQVNGLRGETDRVEKMQKRVEHDLYYLNNWSFAMDMRIVAATVLYGFTHRNAY</sequence>
<feature type="domain" description="Bacterial sugar transferase" evidence="8">
    <location>
        <begin position="275"/>
        <end position="459"/>
    </location>
</feature>
<dbReference type="AlphaFoldDB" id="A0A365QUX0"/>
<name>A0A365QUX0_9BURK</name>
<dbReference type="InterPro" id="IPR017473">
    <property type="entry name" value="Undecaprenyl-P_gluc_Ptfrase"/>
</dbReference>
<organism evidence="9 10">
    <name type="scientific">Burkholderia reimsis</name>
    <dbReference type="NCBI Taxonomy" id="2234132"/>
    <lineage>
        <taxon>Bacteria</taxon>
        <taxon>Pseudomonadati</taxon>
        <taxon>Pseudomonadota</taxon>
        <taxon>Betaproteobacteria</taxon>
        <taxon>Burkholderiales</taxon>
        <taxon>Burkholderiaceae</taxon>
        <taxon>Burkholderia</taxon>
    </lineage>
</organism>
<keyword evidence="6 7" id="KW-0472">Membrane</keyword>
<proteinExistence type="inferred from homology"/>
<keyword evidence="4 7" id="KW-0812">Transmembrane</keyword>
<dbReference type="InterPro" id="IPR017475">
    <property type="entry name" value="EPS_sugar_tfrase"/>
</dbReference>
<dbReference type="InterPro" id="IPR003362">
    <property type="entry name" value="Bact_transf"/>
</dbReference>
<feature type="transmembrane region" description="Helical" evidence="7">
    <location>
        <begin position="45"/>
        <end position="68"/>
    </location>
</feature>
<protein>
    <submittedName>
        <fullName evidence="9">Undecaprenyl-phosphate glucose phosphotransferase</fullName>
        <ecNumber evidence="9">2.7.8.31</ecNumber>
    </submittedName>
</protein>
<gene>
    <name evidence="9" type="ORF">DPV79_16360</name>
</gene>
<dbReference type="Proteomes" id="UP000252458">
    <property type="component" value="Unassembled WGS sequence"/>
</dbReference>
<evidence type="ECO:0000256" key="5">
    <source>
        <dbReference type="ARBA" id="ARBA00022989"/>
    </source>
</evidence>
<accession>A0A365QUX0</accession>